<evidence type="ECO:0000313" key="9">
    <source>
        <dbReference type="Proteomes" id="UP001460202"/>
    </source>
</evidence>
<dbReference type="InterPro" id="IPR032808">
    <property type="entry name" value="DoxX"/>
</dbReference>
<dbReference type="InterPro" id="IPR051907">
    <property type="entry name" value="DoxX-like_oxidoreductase"/>
</dbReference>
<gene>
    <name evidence="8" type="ORF">WMO46_05355</name>
</gene>
<feature type="transmembrane region" description="Helical" evidence="7">
    <location>
        <begin position="56"/>
        <end position="76"/>
    </location>
</feature>
<keyword evidence="5 7" id="KW-1133">Transmembrane helix</keyword>
<name>A0ABV1GWP0_9BACT</name>
<feature type="transmembrane region" description="Helical" evidence="7">
    <location>
        <begin position="107"/>
        <end position="126"/>
    </location>
</feature>
<evidence type="ECO:0000256" key="3">
    <source>
        <dbReference type="ARBA" id="ARBA00022475"/>
    </source>
</evidence>
<dbReference type="EMBL" id="JBBMFL010000004">
    <property type="protein sequence ID" value="MEQ2544373.1"/>
    <property type="molecule type" value="Genomic_DNA"/>
</dbReference>
<keyword evidence="3" id="KW-1003">Cell membrane</keyword>
<feature type="transmembrane region" description="Helical" evidence="7">
    <location>
        <begin position="83"/>
        <end position="101"/>
    </location>
</feature>
<comment type="subcellular location">
    <subcellularLocation>
        <location evidence="1">Cell membrane</location>
        <topology evidence="1">Multi-pass membrane protein</topology>
    </subcellularLocation>
</comment>
<keyword evidence="6 7" id="KW-0472">Membrane</keyword>
<proteinExistence type="inferred from homology"/>
<evidence type="ECO:0000256" key="5">
    <source>
        <dbReference type="ARBA" id="ARBA00022989"/>
    </source>
</evidence>
<comment type="similarity">
    <text evidence="2">Belongs to the DoxX family.</text>
</comment>
<evidence type="ECO:0000256" key="4">
    <source>
        <dbReference type="ARBA" id="ARBA00022692"/>
    </source>
</evidence>
<evidence type="ECO:0000256" key="1">
    <source>
        <dbReference type="ARBA" id="ARBA00004651"/>
    </source>
</evidence>
<dbReference type="PANTHER" id="PTHR33452:SF1">
    <property type="entry name" value="INNER MEMBRANE PROTEIN YPHA-RELATED"/>
    <property type="match status" value="1"/>
</dbReference>
<feature type="transmembrane region" description="Helical" evidence="7">
    <location>
        <begin position="20"/>
        <end position="36"/>
    </location>
</feature>
<dbReference type="Proteomes" id="UP001460202">
    <property type="component" value="Unassembled WGS sequence"/>
</dbReference>
<evidence type="ECO:0000313" key="8">
    <source>
        <dbReference type="EMBL" id="MEQ2544373.1"/>
    </source>
</evidence>
<comment type="caution">
    <text evidence="8">The sequence shown here is derived from an EMBL/GenBank/DDBJ whole genome shotgun (WGS) entry which is preliminary data.</text>
</comment>
<evidence type="ECO:0000256" key="6">
    <source>
        <dbReference type="ARBA" id="ARBA00023136"/>
    </source>
</evidence>
<organism evidence="8 9">
    <name type="scientific">Alistipes intestinihominis</name>
    <dbReference type="NCBI Taxonomy" id="3133172"/>
    <lineage>
        <taxon>Bacteria</taxon>
        <taxon>Pseudomonadati</taxon>
        <taxon>Bacteroidota</taxon>
        <taxon>Bacteroidia</taxon>
        <taxon>Bacteroidales</taxon>
        <taxon>Rikenellaceae</taxon>
        <taxon>Alistipes</taxon>
    </lineage>
</organism>
<reference evidence="8 9" key="1">
    <citation type="submission" date="2024-03" db="EMBL/GenBank/DDBJ databases">
        <title>Human intestinal bacterial collection.</title>
        <authorList>
            <person name="Pauvert C."/>
            <person name="Hitch T.C.A."/>
            <person name="Clavel T."/>
        </authorList>
    </citation>
    <scope>NUCLEOTIDE SEQUENCE [LARGE SCALE GENOMIC DNA]</scope>
    <source>
        <strain evidence="8 9">CLA-KB-H122</strain>
    </source>
</reference>
<dbReference type="PANTHER" id="PTHR33452">
    <property type="entry name" value="OXIDOREDUCTASE CATD-RELATED"/>
    <property type="match status" value="1"/>
</dbReference>
<evidence type="ECO:0000256" key="2">
    <source>
        <dbReference type="ARBA" id="ARBA00006679"/>
    </source>
</evidence>
<sequence length="137" mass="15363">MEKKMTERIGEYRRMDWAVFYMRLFTGAMMLFHNIGKIQNYNEIIGSYPALLHIEPAAVFVIVTVVEVLLAVLIIMGLWVRPAAFLMAVGILLMFVWGGFGAGEQEFVWLGVYVFLIISGGGFYGFDTAIAAAGRKK</sequence>
<evidence type="ECO:0000256" key="7">
    <source>
        <dbReference type="SAM" id="Phobius"/>
    </source>
</evidence>
<protein>
    <submittedName>
        <fullName evidence="8">DoxX family protein</fullName>
    </submittedName>
</protein>
<keyword evidence="4 7" id="KW-0812">Transmembrane</keyword>
<dbReference type="Pfam" id="PF07681">
    <property type="entry name" value="DoxX"/>
    <property type="match status" value="1"/>
</dbReference>
<accession>A0ABV1GWP0</accession>
<keyword evidence="9" id="KW-1185">Reference proteome</keyword>